<dbReference type="InterPro" id="IPR022237">
    <property type="entry name" value="PsiD-like"/>
</dbReference>
<dbReference type="Proteomes" id="UP000054217">
    <property type="component" value="Unassembled WGS sequence"/>
</dbReference>
<dbReference type="PANTHER" id="PTHR10067">
    <property type="entry name" value="PHOSPHATIDYLSERINE DECARBOXYLASE"/>
    <property type="match status" value="1"/>
</dbReference>
<dbReference type="EMBL" id="KN831945">
    <property type="protein sequence ID" value="KIO13983.1"/>
    <property type="molecule type" value="Genomic_DNA"/>
</dbReference>
<dbReference type="Pfam" id="PF12588">
    <property type="entry name" value="PSDC"/>
    <property type="match status" value="1"/>
</dbReference>
<dbReference type="InterPro" id="IPR003817">
    <property type="entry name" value="PS_Dcarbxylase"/>
</dbReference>
<dbReference type="GO" id="GO:0006646">
    <property type="term" value="P:phosphatidylethanolamine biosynthetic process"/>
    <property type="evidence" value="ECO:0007669"/>
    <property type="project" value="TreeGrafter"/>
</dbReference>
<keyword evidence="2" id="KW-0456">Lyase</keyword>
<dbReference type="Pfam" id="PF02666">
    <property type="entry name" value="PS_Dcarbxylase"/>
    <property type="match status" value="1"/>
</dbReference>
<dbReference type="InParanoid" id="A0A0C3JXW8"/>
<reference evidence="5" key="2">
    <citation type="submission" date="2015-01" db="EMBL/GenBank/DDBJ databases">
        <title>Evolutionary Origins and Diversification of the Mycorrhizal Mutualists.</title>
        <authorList>
            <consortium name="DOE Joint Genome Institute"/>
            <consortium name="Mycorrhizal Genomics Consortium"/>
            <person name="Kohler A."/>
            <person name="Kuo A."/>
            <person name="Nagy L.G."/>
            <person name="Floudas D."/>
            <person name="Copeland A."/>
            <person name="Barry K.W."/>
            <person name="Cichocki N."/>
            <person name="Veneault-Fourrey C."/>
            <person name="LaButti K."/>
            <person name="Lindquist E.A."/>
            <person name="Lipzen A."/>
            <person name="Lundell T."/>
            <person name="Morin E."/>
            <person name="Murat C."/>
            <person name="Riley R."/>
            <person name="Ohm R."/>
            <person name="Sun H."/>
            <person name="Tunlid A."/>
            <person name="Henrissat B."/>
            <person name="Grigoriev I.V."/>
            <person name="Hibbett D.S."/>
            <person name="Martin F."/>
        </authorList>
    </citation>
    <scope>NUCLEOTIDE SEQUENCE [LARGE SCALE GENOMIC DNA]</scope>
    <source>
        <strain evidence="5">Marx 270</strain>
    </source>
</reference>
<dbReference type="PANTHER" id="PTHR10067:SF9">
    <property type="entry name" value="PHOSPHATIDYLSERINE DECARBOXYLASE FAMILY PROTEIN (AFU_ORTHOLOGUE AFUA_7G01730)"/>
    <property type="match status" value="1"/>
</dbReference>
<organism evidence="4 5">
    <name type="scientific">Pisolithus tinctorius Marx 270</name>
    <dbReference type="NCBI Taxonomy" id="870435"/>
    <lineage>
        <taxon>Eukaryota</taxon>
        <taxon>Fungi</taxon>
        <taxon>Dikarya</taxon>
        <taxon>Basidiomycota</taxon>
        <taxon>Agaricomycotina</taxon>
        <taxon>Agaricomycetes</taxon>
        <taxon>Agaricomycetidae</taxon>
        <taxon>Boletales</taxon>
        <taxon>Sclerodermatineae</taxon>
        <taxon>Pisolithaceae</taxon>
        <taxon>Pisolithus</taxon>
    </lineage>
</organism>
<dbReference type="GO" id="GO:0004609">
    <property type="term" value="F:phosphatidylserine decarboxylase activity"/>
    <property type="evidence" value="ECO:0007669"/>
    <property type="project" value="InterPro"/>
</dbReference>
<protein>
    <recommendedName>
        <fullName evidence="3">L-tryptophan decarboxylase PsiD-like domain-containing protein</fullName>
    </recommendedName>
</protein>
<dbReference type="OrthoDB" id="2690633at2759"/>
<dbReference type="STRING" id="870435.A0A0C3JXW8"/>
<gene>
    <name evidence="4" type="ORF">M404DRAFT_18233</name>
</gene>
<proteinExistence type="predicted"/>
<evidence type="ECO:0000256" key="1">
    <source>
        <dbReference type="ARBA" id="ARBA00022793"/>
    </source>
</evidence>
<keyword evidence="5" id="KW-1185">Reference proteome</keyword>
<name>A0A0C3JXW8_PISTI</name>
<feature type="domain" description="L-tryptophan decarboxylase PsiD-like" evidence="3">
    <location>
        <begin position="55"/>
        <end position="198"/>
    </location>
</feature>
<dbReference type="HOGENOM" id="CLU_033450_0_0_1"/>
<accession>A0A0C3JXW8</accession>
<sequence>MPYHYYAGWLPKDPADLRKWLQVELRKNRLRYGQDPETGAVTPEKARQIYASLAEPVQRLQDYIERVPEVYMWFHQMFDQVPSSDDLKVRRHIIQEVRFTMFVQITDYREIMWLINRYIGEAPSFSSGPSGYVSGVMIYGILAPFCNTVAGFSAFVDKGVNECFKQIFLTWQAYLVTSASASVLNSTEEGGWFTPEALLALDEAAGGAFRNVYVCEPGTEYWGFSSFDDFFTRAFQDGVRPVMNPDDLNIVTASCECTVDKFTYQVKKSDTFWIKGTPYSLEYMLNHDSRVDDFVGGTVFQGILSSLNYHRWHSPVSGTVVSASVVEGTYYAARLDNDTDPDVVSRSDDFISNIATRAIIFIQADSEDISLMCFIGVGLGEVSTCQIDDGLEGTHVDKGDQIGMFRFGGSSHCLVFGPQAQVNAFVEAGTDVKLNTAILGVTSSTSG</sequence>
<evidence type="ECO:0000313" key="5">
    <source>
        <dbReference type="Proteomes" id="UP000054217"/>
    </source>
</evidence>
<dbReference type="AlphaFoldDB" id="A0A0C3JXW8"/>
<keyword evidence="1" id="KW-0210">Decarboxylase</keyword>
<dbReference type="GO" id="GO:0005739">
    <property type="term" value="C:mitochondrion"/>
    <property type="evidence" value="ECO:0007669"/>
    <property type="project" value="TreeGrafter"/>
</dbReference>
<evidence type="ECO:0000256" key="2">
    <source>
        <dbReference type="ARBA" id="ARBA00023239"/>
    </source>
</evidence>
<evidence type="ECO:0000313" key="4">
    <source>
        <dbReference type="EMBL" id="KIO13983.1"/>
    </source>
</evidence>
<reference evidence="4 5" key="1">
    <citation type="submission" date="2014-04" db="EMBL/GenBank/DDBJ databases">
        <authorList>
            <consortium name="DOE Joint Genome Institute"/>
            <person name="Kuo A."/>
            <person name="Kohler A."/>
            <person name="Costa M.D."/>
            <person name="Nagy L.G."/>
            <person name="Floudas D."/>
            <person name="Copeland A."/>
            <person name="Barry K.W."/>
            <person name="Cichocki N."/>
            <person name="Veneault-Fourrey C."/>
            <person name="LaButti K."/>
            <person name="Lindquist E.A."/>
            <person name="Lipzen A."/>
            <person name="Lundell T."/>
            <person name="Morin E."/>
            <person name="Murat C."/>
            <person name="Sun H."/>
            <person name="Tunlid A."/>
            <person name="Henrissat B."/>
            <person name="Grigoriev I.V."/>
            <person name="Hibbett D.S."/>
            <person name="Martin F."/>
            <person name="Nordberg H.P."/>
            <person name="Cantor M.N."/>
            <person name="Hua S.X."/>
        </authorList>
    </citation>
    <scope>NUCLEOTIDE SEQUENCE [LARGE SCALE GENOMIC DNA]</scope>
    <source>
        <strain evidence="4 5">Marx 270</strain>
    </source>
</reference>
<evidence type="ECO:0000259" key="3">
    <source>
        <dbReference type="Pfam" id="PF12588"/>
    </source>
</evidence>